<sequence>MARLSVTLALLFLACACASPVPGKIILAKNSSIGSGFGIGALGGRAQLDSDMAAKAGVPLEAEAPIPGEAGETDIALVENVNTGSAFSAAGGKATGVSKNNQDAPQQPFPNNNMFAPFGH</sequence>
<feature type="signal peptide" evidence="2">
    <location>
        <begin position="1"/>
        <end position="18"/>
    </location>
</feature>
<keyword evidence="4" id="KW-1185">Reference proteome</keyword>
<evidence type="ECO:0000313" key="3">
    <source>
        <dbReference type="EMBL" id="PZC76617.1"/>
    </source>
</evidence>
<feature type="chain" id="PRO_5016092297" evidence="2">
    <location>
        <begin position="19"/>
        <end position="120"/>
    </location>
</feature>
<organism evidence="3 4">
    <name type="scientific">Helicoverpa armigera</name>
    <name type="common">Cotton bollworm</name>
    <name type="synonym">Heliothis armigera</name>
    <dbReference type="NCBI Taxonomy" id="29058"/>
    <lineage>
        <taxon>Eukaryota</taxon>
        <taxon>Metazoa</taxon>
        <taxon>Ecdysozoa</taxon>
        <taxon>Arthropoda</taxon>
        <taxon>Hexapoda</taxon>
        <taxon>Insecta</taxon>
        <taxon>Pterygota</taxon>
        <taxon>Neoptera</taxon>
        <taxon>Endopterygota</taxon>
        <taxon>Lepidoptera</taxon>
        <taxon>Glossata</taxon>
        <taxon>Ditrysia</taxon>
        <taxon>Noctuoidea</taxon>
        <taxon>Noctuidae</taxon>
        <taxon>Heliothinae</taxon>
        <taxon>Helicoverpa</taxon>
    </lineage>
</organism>
<accession>A0A2W1BTU1</accession>
<evidence type="ECO:0000256" key="1">
    <source>
        <dbReference type="SAM" id="MobiDB-lite"/>
    </source>
</evidence>
<proteinExistence type="predicted"/>
<gene>
    <name evidence="3" type="primary">HaOG204385</name>
    <name evidence="3" type="ORF">B5X24_HaOG204385</name>
</gene>
<feature type="compositionally biased region" description="Polar residues" evidence="1">
    <location>
        <begin position="97"/>
        <end position="114"/>
    </location>
</feature>
<dbReference type="PROSITE" id="PS51257">
    <property type="entry name" value="PROKAR_LIPOPROTEIN"/>
    <property type="match status" value="1"/>
</dbReference>
<keyword evidence="2" id="KW-0732">Signal</keyword>
<evidence type="ECO:0000256" key="2">
    <source>
        <dbReference type="SAM" id="SignalP"/>
    </source>
</evidence>
<dbReference type="EMBL" id="KZ149951">
    <property type="protein sequence ID" value="PZC76617.1"/>
    <property type="molecule type" value="Genomic_DNA"/>
</dbReference>
<name>A0A2W1BTU1_HELAM</name>
<protein>
    <submittedName>
        <fullName evidence="3">Uncharacterized protein</fullName>
    </submittedName>
</protein>
<feature type="region of interest" description="Disordered" evidence="1">
    <location>
        <begin position="92"/>
        <end position="120"/>
    </location>
</feature>
<dbReference type="Proteomes" id="UP000249218">
    <property type="component" value="Unassembled WGS sequence"/>
</dbReference>
<evidence type="ECO:0000313" key="4">
    <source>
        <dbReference type="Proteomes" id="UP000249218"/>
    </source>
</evidence>
<dbReference type="AlphaFoldDB" id="A0A2W1BTU1"/>
<reference evidence="3 4" key="1">
    <citation type="journal article" date="2017" name="BMC Biol.">
        <title>Genomic innovations, transcriptional plasticity and gene loss underlying the evolution and divergence of two highly polyphagous and invasive Helicoverpa pest species.</title>
        <authorList>
            <person name="Pearce S.L."/>
            <person name="Clarke D.F."/>
            <person name="East P.D."/>
            <person name="Elfekih S."/>
            <person name="Gordon K.H."/>
            <person name="Jermiin L.S."/>
            <person name="McGaughran A."/>
            <person name="Oakeshott J.G."/>
            <person name="Papanikolaou A."/>
            <person name="Perera O.P."/>
            <person name="Rane R.V."/>
            <person name="Richards S."/>
            <person name="Tay W.T."/>
            <person name="Walsh T.K."/>
            <person name="Anderson A."/>
            <person name="Anderson C.J."/>
            <person name="Asgari S."/>
            <person name="Board P.G."/>
            <person name="Bretschneider A."/>
            <person name="Campbell P.M."/>
            <person name="Chertemps T."/>
            <person name="Christeller J.T."/>
            <person name="Coppin C.W."/>
            <person name="Downes S.J."/>
            <person name="Duan G."/>
            <person name="Farnsworth C.A."/>
            <person name="Good R.T."/>
            <person name="Han L.B."/>
            <person name="Han Y.C."/>
            <person name="Hatje K."/>
            <person name="Horne I."/>
            <person name="Huang Y.P."/>
            <person name="Hughes D.S."/>
            <person name="Jacquin-Joly E."/>
            <person name="James W."/>
            <person name="Jhangiani S."/>
            <person name="Kollmar M."/>
            <person name="Kuwar S.S."/>
            <person name="Li S."/>
            <person name="Liu N.Y."/>
            <person name="Maibeche M.T."/>
            <person name="Miller J.R."/>
            <person name="Montagne N."/>
            <person name="Perry T."/>
            <person name="Qu J."/>
            <person name="Song S.V."/>
            <person name="Sutton G.G."/>
            <person name="Vogel H."/>
            <person name="Walenz B.P."/>
            <person name="Xu W."/>
            <person name="Zhang H.J."/>
            <person name="Zou Z."/>
            <person name="Batterham P."/>
            <person name="Edwards O.R."/>
            <person name="Feyereisen R."/>
            <person name="Gibbs R.A."/>
            <person name="Heckel D.G."/>
            <person name="McGrath A."/>
            <person name="Robin C."/>
            <person name="Scherer S.E."/>
            <person name="Worley K.C."/>
            <person name="Wu Y.D."/>
        </authorList>
    </citation>
    <scope>NUCLEOTIDE SEQUENCE [LARGE SCALE GENOMIC DNA]</scope>
    <source>
        <strain evidence="3">Harm_GR_Male_#8</strain>
        <tissue evidence="3">Whole organism</tissue>
    </source>
</reference>